<keyword evidence="2" id="KW-0808">Transferase</keyword>
<accession>A0ABQ5EIU6</accession>
<dbReference type="Gene3D" id="3.30.70.270">
    <property type="match status" value="2"/>
</dbReference>
<organism evidence="2 3">
    <name type="scientific">Tanacetum coccineum</name>
    <dbReference type="NCBI Taxonomy" id="301880"/>
    <lineage>
        <taxon>Eukaryota</taxon>
        <taxon>Viridiplantae</taxon>
        <taxon>Streptophyta</taxon>
        <taxon>Embryophyta</taxon>
        <taxon>Tracheophyta</taxon>
        <taxon>Spermatophyta</taxon>
        <taxon>Magnoliopsida</taxon>
        <taxon>eudicotyledons</taxon>
        <taxon>Gunneridae</taxon>
        <taxon>Pentapetalae</taxon>
        <taxon>asterids</taxon>
        <taxon>campanulids</taxon>
        <taxon>Asterales</taxon>
        <taxon>Asteraceae</taxon>
        <taxon>Asteroideae</taxon>
        <taxon>Anthemideae</taxon>
        <taxon>Anthemidinae</taxon>
        <taxon>Tanacetum</taxon>
    </lineage>
</organism>
<keyword evidence="2" id="KW-0548">Nucleotidyltransferase</keyword>
<dbReference type="Pfam" id="PF13456">
    <property type="entry name" value="RVT_3"/>
    <property type="match status" value="1"/>
</dbReference>
<dbReference type="SUPFAM" id="SSF53098">
    <property type="entry name" value="Ribonuclease H-like"/>
    <property type="match status" value="1"/>
</dbReference>
<reference evidence="2" key="1">
    <citation type="journal article" date="2022" name="Int. J. Mol. Sci.">
        <title>Draft Genome of Tanacetum Coccineum: Genomic Comparison of Closely Related Tanacetum-Family Plants.</title>
        <authorList>
            <person name="Yamashiro T."/>
            <person name="Shiraishi A."/>
            <person name="Nakayama K."/>
            <person name="Satake H."/>
        </authorList>
    </citation>
    <scope>NUCLEOTIDE SEQUENCE</scope>
</reference>
<dbReference type="InterPro" id="IPR002156">
    <property type="entry name" value="RNaseH_domain"/>
</dbReference>
<evidence type="ECO:0000313" key="3">
    <source>
        <dbReference type="Proteomes" id="UP001151760"/>
    </source>
</evidence>
<dbReference type="PANTHER" id="PTHR48475">
    <property type="entry name" value="RIBONUCLEASE H"/>
    <property type="match status" value="1"/>
</dbReference>
<dbReference type="PANTHER" id="PTHR48475:SF2">
    <property type="entry name" value="RIBONUCLEASE H"/>
    <property type="match status" value="1"/>
</dbReference>
<dbReference type="Pfam" id="PF17919">
    <property type="entry name" value="RT_RNaseH_2"/>
    <property type="match status" value="1"/>
</dbReference>
<comment type="caution">
    <text evidence="2">The sequence shown here is derived from an EMBL/GenBank/DDBJ whole genome shotgun (WGS) entry which is preliminary data.</text>
</comment>
<sequence length="396" mass="44397">MQGRHNQRTGRLCFQGAIVVGKNLEAYVNDMVIKSRTEQDIIKDIEQTFSTLRRINMKLNPKKCSFGMEEGKFLGYIVTSKGIRANLEKAKAVMDMPSPKTLKQVQSLSGKLAALNRFLSKSAERSLPFLVTLKKCTNKKDFRWTEAAEAAFLEMKKLVSELPTLTTPKKGETLMMYLAATNEAVSAVLLTERDGIQMPIHYVSRSLQGVETNYAHMEKLALALVHAARQLRRGLWHTVCTKGISKGSGLGRLFSRHSNRDKCYTEVASNPRVEDILESSNARENLTPGPRAWRLYTDRASNNEGSGSGLILIAPDDVEYSYTLRLNFSNSNNNVEYEALLAGLRISKEMQVKDIHAFVDSKLVASQVEGSYEAKGERMIKYREKVLELAGAFNVF</sequence>
<dbReference type="SUPFAM" id="SSF56672">
    <property type="entry name" value="DNA/RNA polymerases"/>
    <property type="match status" value="1"/>
</dbReference>
<dbReference type="InterPro" id="IPR036397">
    <property type="entry name" value="RNaseH_sf"/>
</dbReference>
<keyword evidence="3" id="KW-1185">Reference proteome</keyword>
<reference evidence="2" key="2">
    <citation type="submission" date="2022-01" db="EMBL/GenBank/DDBJ databases">
        <authorList>
            <person name="Yamashiro T."/>
            <person name="Shiraishi A."/>
            <person name="Satake H."/>
            <person name="Nakayama K."/>
        </authorList>
    </citation>
    <scope>NUCLEOTIDE SEQUENCE</scope>
</reference>
<dbReference type="InterPro" id="IPR000477">
    <property type="entry name" value="RT_dom"/>
</dbReference>
<dbReference type="InterPro" id="IPR041577">
    <property type="entry name" value="RT_RNaseH_2"/>
</dbReference>
<gene>
    <name evidence="2" type="ORF">Tco_0976865</name>
</gene>
<dbReference type="InterPro" id="IPR012337">
    <property type="entry name" value="RNaseH-like_sf"/>
</dbReference>
<dbReference type="EMBL" id="BQNB010016344">
    <property type="protein sequence ID" value="GJT50708.1"/>
    <property type="molecule type" value="Genomic_DNA"/>
</dbReference>
<evidence type="ECO:0000313" key="2">
    <source>
        <dbReference type="EMBL" id="GJT50708.1"/>
    </source>
</evidence>
<name>A0ABQ5EIU6_9ASTR</name>
<feature type="domain" description="Reverse transcriptase" evidence="1">
    <location>
        <begin position="1"/>
        <end position="78"/>
    </location>
</feature>
<proteinExistence type="predicted"/>
<keyword evidence="2" id="KW-0695">RNA-directed DNA polymerase</keyword>
<dbReference type="PROSITE" id="PS50878">
    <property type="entry name" value="RT_POL"/>
    <property type="match status" value="1"/>
</dbReference>
<dbReference type="GO" id="GO:0003964">
    <property type="term" value="F:RNA-directed DNA polymerase activity"/>
    <property type="evidence" value="ECO:0007669"/>
    <property type="project" value="UniProtKB-KW"/>
</dbReference>
<dbReference type="Gene3D" id="3.30.420.10">
    <property type="entry name" value="Ribonuclease H-like superfamily/Ribonuclease H"/>
    <property type="match status" value="1"/>
</dbReference>
<dbReference type="InterPro" id="IPR043502">
    <property type="entry name" value="DNA/RNA_pol_sf"/>
</dbReference>
<dbReference type="CDD" id="cd09279">
    <property type="entry name" value="RNase_HI_like"/>
    <property type="match status" value="1"/>
</dbReference>
<protein>
    <submittedName>
        <fullName evidence="2">Reverse transcriptase domain-containing protein</fullName>
    </submittedName>
</protein>
<evidence type="ECO:0000259" key="1">
    <source>
        <dbReference type="PROSITE" id="PS50878"/>
    </source>
</evidence>
<dbReference type="Pfam" id="PF00078">
    <property type="entry name" value="RVT_1"/>
    <property type="match status" value="1"/>
</dbReference>
<dbReference type="Proteomes" id="UP001151760">
    <property type="component" value="Unassembled WGS sequence"/>
</dbReference>
<dbReference type="InterPro" id="IPR043128">
    <property type="entry name" value="Rev_trsase/Diguanyl_cyclase"/>
</dbReference>